<reference evidence="1" key="1">
    <citation type="submission" date="2019-11" db="EMBL/GenBank/DDBJ databases">
        <title>Bipolaris sorokiniana Genome sequencing.</title>
        <authorList>
            <person name="Wang H."/>
        </authorList>
    </citation>
    <scope>NUCLEOTIDE SEQUENCE</scope>
</reference>
<proteinExistence type="predicted"/>
<gene>
    <name evidence="1" type="ORF">GGP41_001552</name>
</gene>
<accession>A0A8H5ZPL5</accession>
<comment type="caution">
    <text evidence="1">The sequence shown here is derived from an EMBL/GenBank/DDBJ whole genome shotgun (WGS) entry which is preliminary data.</text>
</comment>
<evidence type="ECO:0000313" key="1">
    <source>
        <dbReference type="EMBL" id="KAF5853032.1"/>
    </source>
</evidence>
<dbReference type="AlphaFoldDB" id="A0A8H5ZPL5"/>
<dbReference type="EMBL" id="WNKQ01000002">
    <property type="protein sequence ID" value="KAF5853032.1"/>
    <property type="molecule type" value="Genomic_DNA"/>
</dbReference>
<sequence length="170" mass="18823">MPILSSTYSYLHQRICKLDQTNPCYVDSIVVRPTLQKNAAKLDFIITVVLQNLPQETGGSPSIIAHLPVPPRNVMCSRPKATTQVHFWALLSVNTSWPYSQIKEKTIENMVVQAVLIAFKACVSLRCAGLVSTGHLTGRRNRDFDKLVARYAVAAMLARRLSSGAKPSML</sequence>
<name>A0A8H5ZPL5_COCSA</name>
<organism evidence="1 2">
    <name type="scientific">Cochliobolus sativus</name>
    <name type="common">Common root rot and spot blotch fungus</name>
    <name type="synonym">Bipolaris sorokiniana</name>
    <dbReference type="NCBI Taxonomy" id="45130"/>
    <lineage>
        <taxon>Eukaryota</taxon>
        <taxon>Fungi</taxon>
        <taxon>Dikarya</taxon>
        <taxon>Ascomycota</taxon>
        <taxon>Pezizomycotina</taxon>
        <taxon>Dothideomycetes</taxon>
        <taxon>Pleosporomycetidae</taxon>
        <taxon>Pleosporales</taxon>
        <taxon>Pleosporineae</taxon>
        <taxon>Pleosporaceae</taxon>
        <taxon>Bipolaris</taxon>
    </lineage>
</organism>
<protein>
    <submittedName>
        <fullName evidence="1">Uncharacterized protein</fullName>
    </submittedName>
</protein>
<dbReference type="Proteomes" id="UP000624244">
    <property type="component" value="Unassembled WGS sequence"/>
</dbReference>
<evidence type="ECO:0000313" key="2">
    <source>
        <dbReference type="Proteomes" id="UP000624244"/>
    </source>
</evidence>